<dbReference type="AlphaFoldDB" id="A0A7J7ZJF8"/>
<evidence type="ECO:0000256" key="1">
    <source>
        <dbReference type="SAM" id="MobiDB-lite"/>
    </source>
</evidence>
<reference evidence="2 3" key="1">
    <citation type="journal article" date="2020" name="Nature">
        <title>Six reference-quality genomes reveal evolution of bat adaptations.</title>
        <authorList>
            <person name="Jebb D."/>
            <person name="Huang Z."/>
            <person name="Pippel M."/>
            <person name="Hughes G.M."/>
            <person name="Lavrichenko K."/>
            <person name="Devanna P."/>
            <person name="Winkler S."/>
            <person name="Jermiin L.S."/>
            <person name="Skirmuntt E.C."/>
            <person name="Katzourakis A."/>
            <person name="Burkitt-Gray L."/>
            <person name="Ray D.A."/>
            <person name="Sullivan K.A.M."/>
            <person name="Roscito J.G."/>
            <person name="Kirilenko B.M."/>
            <person name="Davalos L.M."/>
            <person name="Corthals A.P."/>
            <person name="Power M.L."/>
            <person name="Jones G."/>
            <person name="Ransome R.D."/>
            <person name="Dechmann D.K.N."/>
            <person name="Locatelli A.G."/>
            <person name="Puechmaille S.J."/>
            <person name="Fedrigo O."/>
            <person name="Jarvis E.D."/>
            <person name="Hiller M."/>
            <person name="Vernes S.C."/>
            <person name="Myers E.W."/>
            <person name="Teeling E.C."/>
        </authorList>
    </citation>
    <scope>NUCLEOTIDE SEQUENCE [LARGE SCALE GENOMIC DNA]</scope>
    <source>
        <strain evidence="2">MPipKuh1</strain>
        <tissue evidence="2">Flight muscle</tissue>
    </source>
</reference>
<feature type="compositionally biased region" description="Basic and acidic residues" evidence="1">
    <location>
        <begin position="1"/>
        <end position="24"/>
    </location>
</feature>
<organism evidence="2 3">
    <name type="scientific">Pipistrellus kuhlii</name>
    <name type="common">Kuhl's pipistrelle</name>
    <dbReference type="NCBI Taxonomy" id="59472"/>
    <lineage>
        <taxon>Eukaryota</taxon>
        <taxon>Metazoa</taxon>
        <taxon>Chordata</taxon>
        <taxon>Craniata</taxon>
        <taxon>Vertebrata</taxon>
        <taxon>Euteleostomi</taxon>
        <taxon>Mammalia</taxon>
        <taxon>Eutheria</taxon>
        <taxon>Laurasiatheria</taxon>
        <taxon>Chiroptera</taxon>
        <taxon>Yangochiroptera</taxon>
        <taxon>Vespertilionidae</taxon>
        <taxon>Pipistrellus</taxon>
    </lineage>
</organism>
<dbReference type="EMBL" id="JACAGB010000003">
    <property type="protein sequence ID" value="KAF6374393.1"/>
    <property type="molecule type" value="Genomic_DNA"/>
</dbReference>
<proteinExistence type="predicted"/>
<evidence type="ECO:0000313" key="3">
    <source>
        <dbReference type="Proteomes" id="UP000558488"/>
    </source>
</evidence>
<dbReference type="Proteomes" id="UP000558488">
    <property type="component" value="Unassembled WGS sequence"/>
</dbReference>
<protein>
    <submittedName>
        <fullName evidence="2">Uncharacterized protein</fullName>
    </submittedName>
</protein>
<gene>
    <name evidence="2" type="ORF">mPipKuh1_009612</name>
</gene>
<sequence>MLSKEKNVREDNTNRKAKTEEKRSMLRSKCWTVFASSSEGKIFQRRQKGAQSTIHREGELFTWKFLPQDAGEKPGPLDSARCSWDYCKREGEAELNKVHDLKVPVGSHFGWELQPGSFCVFKSCFPVQYTLRRPYKWMKIPQLSDFTNYLFSEFIKVGGNRNPAKI</sequence>
<keyword evidence="3" id="KW-1185">Reference proteome</keyword>
<feature type="region of interest" description="Disordered" evidence="1">
    <location>
        <begin position="1"/>
        <end position="25"/>
    </location>
</feature>
<comment type="caution">
    <text evidence="2">The sequence shown here is derived from an EMBL/GenBank/DDBJ whole genome shotgun (WGS) entry which is preliminary data.</text>
</comment>
<name>A0A7J7ZJF8_PIPKU</name>
<evidence type="ECO:0000313" key="2">
    <source>
        <dbReference type="EMBL" id="KAF6374393.1"/>
    </source>
</evidence>
<accession>A0A7J7ZJF8</accession>